<feature type="repeat" description="ARM" evidence="2">
    <location>
        <begin position="454"/>
        <end position="481"/>
    </location>
</feature>
<dbReference type="SMART" id="SM00185">
    <property type="entry name" value="ARM"/>
    <property type="match status" value="7"/>
</dbReference>
<feature type="repeat" description="ANK" evidence="1">
    <location>
        <begin position="43"/>
        <end position="75"/>
    </location>
</feature>
<name>A0A9W3AVW1_BIOGL</name>
<dbReference type="RefSeq" id="XP_055891359.1">
    <property type="nucleotide sequence ID" value="XM_056035384.1"/>
</dbReference>
<dbReference type="InterPro" id="IPR016024">
    <property type="entry name" value="ARM-type_fold"/>
</dbReference>
<dbReference type="InterPro" id="IPR000225">
    <property type="entry name" value="Armadillo"/>
</dbReference>
<dbReference type="GeneID" id="106063431"/>
<dbReference type="SMART" id="SM00248">
    <property type="entry name" value="ANK"/>
    <property type="match status" value="3"/>
</dbReference>
<dbReference type="InterPro" id="IPR043379">
    <property type="entry name" value="ANKAR"/>
</dbReference>
<reference evidence="4 5" key="1">
    <citation type="submission" date="2025-04" db="UniProtKB">
        <authorList>
            <consortium name="RefSeq"/>
        </authorList>
    </citation>
    <scope>IDENTIFICATION</scope>
</reference>
<dbReference type="Gene3D" id="1.25.10.10">
    <property type="entry name" value="Leucine-rich Repeat Variant"/>
    <property type="match status" value="3"/>
</dbReference>
<dbReference type="Gene3D" id="1.25.40.20">
    <property type="entry name" value="Ankyrin repeat-containing domain"/>
    <property type="match status" value="1"/>
</dbReference>
<gene>
    <name evidence="4 5" type="primary">LOC106063431</name>
</gene>
<evidence type="ECO:0000313" key="5">
    <source>
        <dbReference type="RefSeq" id="XP_055891359.1"/>
    </source>
</evidence>
<accession>A0A9W3AVW1</accession>
<keyword evidence="3" id="KW-1185">Reference proteome</keyword>
<dbReference type="InterPro" id="IPR036770">
    <property type="entry name" value="Ankyrin_rpt-contain_sf"/>
</dbReference>
<evidence type="ECO:0000313" key="3">
    <source>
        <dbReference type="Proteomes" id="UP001165740"/>
    </source>
</evidence>
<dbReference type="PANTHER" id="PTHR46464">
    <property type="entry name" value="ANK_REP_REGION DOMAIN-CONTAINING PROTEIN"/>
    <property type="match status" value="1"/>
</dbReference>
<keyword evidence="1" id="KW-0040">ANK repeat</keyword>
<evidence type="ECO:0000256" key="2">
    <source>
        <dbReference type="PROSITE-ProRule" id="PRU00259"/>
    </source>
</evidence>
<dbReference type="Pfam" id="PF00023">
    <property type="entry name" value="Ank"/>
    <property type="match status" value="1"/>
</dbReference>
<dbReference type="SUPFAM" id="SSF48371">
    <property type="entry name" value="ARM repeat"/>
    <property type="match status" value="2"/>
</dbReference>
<sequence>MAEPEENGWEQVHFCASRGFLKSLERCLESDPNLLELETADGLRQTPFLLAVGSGDQDIVDFLVKRNAKVNVVNSQNNGAVEICAIKGYVSLLKYLATLNLPDLPVYDRLLKMLVSDTEEEVEAAGKCLATMTEKLEDVSGGSVINPEWQYLYDNGGVPAIVKVAKNTIQDEFKIPAIQTLLNIIEKQEVQDQFVSSGGMPVFIHLLKSQILEVVELSCQVIRDLAVNKHFAELLVQNQAVTNILRILQSFEEPEVLVFAVQAIRNIAQSSTKLCSTLGSTQGLITALVHLFDCNDSHLLLALTQAVSCLAEGDNSNQTAFVTEGVSKHIKNILITHGRYREIQHSLIEAIHKLSNGNQQAQLDLKSHGIVKLLIQLLKKKRVEALLEKTAMALWSLAGERNDEKREMANYIDVPMLIEFLNSNTANINFIGSEGLGVLAQGPINKQSEIGKANGIPSVVRLLKSPHEFIVLSSVRTVRNLCVSVANVPHHNNQNSVLQSQGIRFLLALLVHSANEVIQVEAAYTLGCVSMGNKQILKEISKHSDFSFVRILRLLYSNQPIVRLLAGSALSSFAYNNFTQQKEIAQQGGVRFSCFIPFLQSDDEFYRCHAAYQTVVLARIIPDEEQAKSSAVGIKLLVDLLQDSEVPAIQSLTADFVASLCHSRAGIPAAIIAINGVDYLCNLLHSNTQEVKGTAAIALGYLSHDPVGQRKILHRCRNDPYLMRKILFYNREFHLASTFKEGWQHYRKIGLPPIQSDRTNLVQAKLEDTGSFVPASSSNLHDEGPMSRLSTTFNRRDSLYNSHLSIVSQRSPTPLASLVQIEEVK</sequence>
<dbReference type="AlphaFoldDB" id="A0A9W3AVW1"/>
<dbReference type="InterPro" id="IPR002110">
    <property type="entry name" value="Ankyrin_rpt"/>
</dbReference>
<evidence type="ECO:0000313" key="4">
    <source>
        <dbReference type="RefSeq" id="XP_055891357.1"/>
    </source>
</evidence>
<dbReference type="OrthoDB" id="1683831at2759"/>
<dbReference type="Proteomes" id="UP001165740">
    <property type="component" value="Chromosome 7"/>
</dbReference>
<dbReference type="PANTHER" id="PTHR46464:SF2">
    <property type="entry name" value="ANKYRIN AND ARMADILLO REPEAT-CONTAINING PROTEIN"/>
    <property type="match status" value="1"/>
</dbReference>
<dbReference type="PROSITE" id="PS50088">
    <property type="entry name" value="ANK_REPEAT"/>
    <property type="match status" value="1"/>
</dbReference>
<dbReference type="RefSeq" id="XP_055891357.1">
    <property type="nucleotide sequence ID" value="XM_056035382.1"/>
</dbReference>
<dbReference type="OMA" id="MVHSANE"/>
<proteinExistence type="predicted"/>
<dbReference type="SUPFAM" id="SSF48403">
    <property type="entry name" value="Ankyrin repeat"/>
    <property type="match status" value="1"/>
</dbReference>
<feature type="repeat" description="ARM" evidence="2">
    <location>
        <begin position="198"/>
        <end position="240"/>
    </location>
</feature>
<protein>
    <submittedName>
        <fullName evidence="4 5">Ankyrin and armadillo repeat-containing protein-like</fullName>
    </submittedName>
</protein>
<organism evidence="3 4">
    <name type="scientific">Biomphalaria glabrata</name>
    <name type="common">Bloodfluke planorb</name>
    <name type="synonym">Freshwater snail</name>
    <dbReference type="NCBI Taxonomy" id="6526"/>
    <lineage>
        <taxon>Eukaryota</taxon>
        <taxon>Metazoa</taxon>
        <taxon>Spiralia</taxon>
        <taxon>Lophotrochozoa</taxon>
        <taxon>Mollusca</taxon>
        <taxon>Gastropoda</taxon>
        <taxon>Heterobranchia</taxon>
        <taxon>Euthyneura</taxon>
        <taxon>Panpulmonata</taxon>
        <taxon>Hygrophila</taxon>
        <taxon>Lymnaeoidea</taxon>
        <taxon>Planorbidae</taxon>
        <taxon>Biomphalaria</taxon>
    </lineage>
</organism>
<dbReference type="InterPro" id="IPR011989">
    <property type="entry name" value="ARM-like"/>
</dbReference>
<dbReference type="PROSITE" id="PS50297">
    <property type="entry name" value="ANK_REP_REGION"/>
    <property type="match status" value="1"/>
</dbReference>
<dbReference type="PROSITE" id="PS50176">
    <property type="entry name" value="ARM_REPEAT"/>
    <property type="match status" value="2"/>
</dbReference>
<evidence type="ECO:0000256" key="1">
    <source>
        <dbReference type="PROSITE-ProRule" id="PRU00023"/>
    </source>
</evidence>